<dbReference type="InterPro" id="IPR013154">
    <property type="entry name" value="ADH-like_N"/>
</dbReference>
<dbReference type="Pfam" id="PF00107">
    <property type="entry name" value="ADH_zinc_N"/>
    <property type="match status" value="1"/>
</dbReference>
<keyword evidence="4" id="KW-0560">Oxidoreductase</keyword>
<feature type="domain" description="Alcohol dehydrogenase-like C-terminal" evidence="6">
    <location>
        <begin position="189"/>
        <end position="258"/>
    </location>
</feature>
<dbReference type="Proteomes" id="UP000198727">
    <property type="component" value="Unassembled WGS sequence"/>
</dbReference>
<reference evidence="9" key="1">
    <citation type="submission" date="2016-10" db="EMBL/GenBank/DDBJ databases">
        <authorList>
            <person name="Varghese N."/>
            <person name="Submissions S."/>
        </authorList>
    </citation>
    <scope>NUCLEOTIDE SEQUENCE [LARGE SCALE GENOMIC DNA]</scope>
    <source>
        <strain evidence="9">CGMCC 4.5579</strain>
    </source>
</reference>
<protein>
    <submittedName>
        <fullName evidence="8">Threonine dehydrogenase</fullName>
    </submittedName>
</protein>
<dbReference type="AlphaFoldDB" id="A0A1I5XG55"/>
<name>A0A1I5XG55_9PSEU</name>
<dbReference type="GO" id="GO:0016491">
    <property type="term" value="F:oxidoreductase activity"/>
    <property type="evidence" value="ECO:0007669"/>
    <property type="project" value="UniProtKB-KW"/>
</dbReference>
<proteinExistence type="inferred from homology"/>
<sequence length="396" mass="42697">MKAVTWHGKRDVRVETVPDPRLVEPTDAIIRVTSTAICGSDLHLYEVLGSFLDEGDVLGHEPMGVVEEVGAAAGDLKPGDRVVVPFNIACGRCFMCERGLQSQCETTQVRDKGKGGALFGYTKLYGQVPGGQAEYLRVPQAHYGPITVPEGPPDERFVYLSDVVPTAWQAVEYADIPEGGSVAVFGLGPIGQMCCRIARHRGAGTVIGVDLVTERLAMAGRHGVDTLDVRAERDVAGAIRERTDGRGPDSVIDAVGMEAHGAPLSKLAQEMVTLLPGPIAARLTEKAGIDRLSVLHLAIDTVRRGGTISLSGVYGGMVDPMPMMDLFDKQIQLRMGQANVRNWLDDVLPLVTDEDDPLGVEDLTTHRLPLEEAPYGYEIFQQKRDGAIKVLLQPTG</sequence>
<accession>A0A1I5XG55</accession>
<dbReference type="Pfam" id="PF08240">
    <property type="entry name" value="ADH_N"/>
    <property type="match status" value="1"/>
</dbReference>
<evidence type="ECO:0000259" key="7">
    <source>
        <dbReference type="Pfam" id="PF08240"/>
    </source>
</evidence>
<dbReference type="InterPro" id="IPR002328">
    <property type="entry name" value="ADH_Zn_CS"/>
</dbReference>
<evidence type="ECO:0000259" key="6">
    <source>
        <dbReference type="Pfam" id="PF00107"/>
    </source>
</evidence>
<dbReference type="PANTHER" id="PTHR42813">
    <property type="entry name" value="ZINC-TYPE ALCOHOL DEHYDROGENASE-LIKE"/>
    <property type="match status" value="1"/>
</dbReference>
<feature type="domain" description="Alcohol dehydrogenase-like N-terminal" evidence="7">
    <location>
        <begin position="25"/>
        <end position="145"/>
    </location>
</feature>
<evidence type="ECO:0000256" key="5">
    <source>
        <dbReference type="RuleBase" id="RU361277"/>
    </source>
</evidence>
<dbReference type="SUPFAM" id="SSF50129">
    <property type="entry name" value="GroES-like"/>
    <property type="match status" value="1"/>
</dbReference>
<evidence type="ECO:0000256" key="1">
    <source>
        <dbReference type="ARBA" id="ARBA00001947"/>
    </source>
</evidence>
<dbReference type="CDD" id="cd08283">
    <property type="entry name" value="FDH_like_1"/>
    <property type="match status" value="1"/>
</dbReference>
<dbReference type="InterPro" id="IPR013149">
    <property type="entry name" value="ADH-like_C"/>
</dbReference>
<dbReference type="InterPro" id="IPR011032">
    <property type="entry name" value="GroES-like_sf"/>
</dbReference>
<evidence type="ECO:0000256" key="4">
    <source>
        <dbReference type="ARBA" id="ARBA00023002"/>
    </source>
</evidence>
<keyword evidence="3 5" id="KW-0862">Zinc</keyword>
<evidence type="ECO:0000313" key="9">
    <source>
        <dbReference type="Proteomes" id="UP000198727"/>
    </source>
</evidence>
<dbReference type="STRING" id="587909.SAMN05421810_10627"/>
<keyword evidence="2 5" id="KW-0479">Metal-binding</keyword>
<organism evidence="8 9">
    <name type="scientific">Amycolatopsis arida</name>
    <dbReference type="NCBI Taxonomy" id="587909"/>
    <lineage>
        <taxon>Bacteria</taxon>
        <taxon>Bacillati</taxon>
        <taxon>Actinomycetota</taxon>
        <taxon>Actinomycetes</taxon>
        <taxon>Pseudonocardiales</taxon>
        <taxon>Pseudonocardiaceae</taxon>
        <taxon>Amycolatopsis</taxon>
    </lineage>
</organism>
<dbReference type="SUPFAM" id="SSF51735">
    <property type="entry name" value="NAD(P)-binding Rossmann-fold domains"/>
    <property type="match status" value="1"/>
</dbReference>
<dbReference type="GO" id="GO:0008270">
    <property type="term" value="F:zinc ion binding"/>
    <property type="evidence" value="ECO:0007669"/>
    <property type="project" value="InterPro"/>
</dbReference>
<evidence type="ECO:0000256" key="2">
    <source>
        <dbReference type="ARBA" id="ARBA00022723"/>
    </source>
</evidence>
<gene>
    <name evidence="8" type="ORF">SAMN05421810_10627</name>
</gene>
<evidence type="ECO:0000313" key="8">
    <source>
        <dbReference type="EMBL" id="SFQ30647.1"/>
    </source>
</evidence>
<comment type="cofactor">
    <cofactor evidence="1 5">
        <name>Zn(2+)</name>
        <dbReference type="ChEBI" id="CHEBI:29105"/>
    </cofactor>
</comment>
<dbReference type="Gene3D" id="3.90.180.10">
    <property type="entry name" value="Medium-chain alcohol dehydrogenases, catalytic domain"/>
    <property type="match status" value="1"/>
</dbReference>
<dbReference type="OrthoDB" id="241504at2"/>
<dbReference type="PROSITE" id="PS00059">
    <property type="entry name" value="ADH_ZINC"/>
    <property type="match status" value="1"/>
</dbReference>
<dbReference type="RefSeq" id="WP_092531378.1">
    <property type="nucleotide sequence ID" value="NZ_FOWW01000006.1"/>
</dbReference>
<keyword evidence="9" id="KW-1185">Reference proteome</keyword>
<dbReference type="InterPro" id="IPR036291">
    <property type="entry name" value="NAD(P)-bd_dom_sf"/>
</dbReference>
<comment type="similarity">
    <text evidence="5">Belongs to the zinc-containing alcohol dehydrogenase family.</text>
</comment>
<evidence type="ECO:0000256" key="3">
    <source>
        <dbReference type="ARBA" id="ARBA00022833"/>
    </source>
</evidence>
<dbReference type="Gene3D" id="3.40.50.720">
    <property type="entry name" value="NAD(P)-binding Rossmann-like Domain"/>
    <property type="match status" value="1"/>
</dbReference>
<dbReference type="EMBL" id="FOWW01000006">
    <property type="protein sequence ID" value="SFQ30647.1"/>
    <property type="molecule type" value="Genomic_DNA"/>
</dbReference>
<dbReference type="PANTHER" id="PTHR42813:SF2">
    <property type="entry name" value="DEHYDROGENASE, ZINC-CONTAINING, PUTATIVE (AFU_ORTHOLOGUE AFUA_2G02810)-RELATED"/>
    <property type="match status" value="1"/>
</dbReference>